<feature type="region of interest" description="Disordered" evidence="1">
    <location>
        <begin position="1"/>
        <end position="26"/>
    </location>
</feature>
<gene>
    <name evidence="2" type="ORF">CHS0354_011056</name>
</gene>
<evidence type="ECO:0000313" key="3">
    <source>
        <dbReference type="Proteomes" id="UP001195483"/>
    </source>
</evidence>
<accession>A0AAE0TNY7</accession>
<name>A0AAE0TNY7_9BIVA</name>
<reference evidence="2" key="1">
    <citation type="journal article" date="2021" name="Genome Biol. Evol.">
        <title>A High-Quality Reference Genome for a Parasitic Bivalve with Doubly Uniparental Inheritance (Bivalvia: Unionida).</title>
        <authorList>
            <person name="Smith C.H."/>
        </authorList>
    </citation>
    <scope>NUCLEOTIDE SEQUENCE</scope>
    <source>
        <strain evidence="2">CHS0354</strain>
    </source>
</reference>
<reference evidence="2" key="3">
    <citation type="submission" date="2023-05" db="EMBL/GenBank/DDBJ databases">
        <authorList>
            <person name="Smith C.H."/>
        </authorList>
    </citation>
    <scope>NUCLEOTIDE SEQUENCE</scope>
    <source>
        <strain evidence="2">CHS0354</strain>
        <tissue evidence="2">Mantle</tissue>
    </source>
</reference>
<comment type="caution">
    <text evidence="2">The sequence shown here is derived from an EMBL/GenBank/DDBJ whole genome shotgun (WGS) entry which is preliminary data.</text>
</comment>
<organism evidence="2 3">
    <name type="scientific">Potamilus streckersoni</name>
    <dbReference type="NCBI Taxonomy" id="2493646"/>
    <lineage>
        <taxon>Eukaryota</taxon>
        <taxon>Metazoa</taxon>
        <taxon>Spiralia</taxon>
        <taxon>Lophotrochozoa</taxon>
        <taxon>Mollusca</taxon>
        <taxon>Bivalvia</taxon>
        <taxon>Autobranchia</taxon>
        <taxon>Heteroconchia</taxon>
        <taxon>Palaeoheterodonta</taxon>
        <taxon>Unionida</taxon>
        <taxon>Unionoidea</taxon>
        <taxon>Unionidae</taxon>
        <taxon>Ambleminae</taxon>
        <taxon>Lampsilini</taxon>
        <taxon>Potamilus</taxon>
    </lineage>
</organism>
<keyword evidence="3" id="KW-1185">Reference proteome</keyword>
<evidence type="ECO:0000256" key="1">
    <source>
        <dbReference type="SAM" id="MobiDB-lite"/>
    </source>
</evidence>
<dbReference type="Proteomes" id="UP001195483">
    <property type="component" value="Unassembled WGS sequence"/>
</dbReference>
<protein>
    <submittedName>
        <fullName evidence="2">Uncharacterized protein</fullName>
    </submittedName>
</protein>
<dbReference type="AlphaFoldDB" id="A0AAE0TNY7"/>
<sequence length="58" mass="6200">MGTDGSKLSRARAHCSNSGDLGEDITQGRDYPITAHNTKTSKAFIFSASLSVLRTLKS</sequence>
<proteinExistence type="predicted"/>
<evidence type="ECO:0000313" key="2">
    <source>
        <dbReference type="EMBL" id="KAK3612338.1"/>
    </source>
</evidence>
<dbReference type="EMBL" id="JAEAOA010000686">
    <property type="protein sequence ID" value="KAK3612338.1"/>
    <property type="molecule type" value="Genomic_DNA"/>
</dbReference>
<reference evidence="2" key="2">
    <citation type="journal article" date="2021" name="Genome Biol. Evol.">
        <title>Developing a high-quality reference genome for a parasitic bivalve with doubly uniparental inheritance (Bivalvia: Unionida).</title>
        <authorList>
            <person name="Smith C.H."/>
        </authorList>
    </citation>
    <scope>NUCLEOTIDE SEQUENCE</scope>
    <source>
        <strain evidence="2">CHS0354</strain>
        <tissue evidence="2">Mantle</tissue>
    </source>
</reference>
<feature type="non-terminal residue" evidence="2">
    <location>
        <position position="58"/>
    </location>
</feature>